<proteinExistence type="predicted"/>
<gene>
    <name evidence="2" type="ORF">NOV72_06036</name>
</gene>
<keyword evidence="3" id="KW-1185">Reference proteome</keyword>
<feature type="region of interest" description="Disordered" evidence="1">
    <location>
        <begin position="1"/>
        <end position="35"/>
    </location>
</feature>
<evidence type="ECO:0000313" key="3">
    <source>
        <dbReference type="Proteomes" id="UP000238169"/>
    </source>
</evidence>
<organism evidence="2 3">
    <name type="scientific">Caballeronia novacaledonica</name>
    <dbReference type="NCBI Taxonomy" id="1544861"/>
    <lineage>
        <taxon>Bacteria</taxon>
        <taxon>Pseudomonadati</taxon>
        <taxon>Pseudomonadota</taxon>
        <taxon>Betaproteobacteria</taxon>
        <taxon>Burkholderiales</taxon>
        <taxon>Burkholderiaceae</taxon>
        <taxon>Caballeronia</taxon>
    </lineage>
</organism>
<dbReference type="Proteomes" id="UP000238169">
    <property type="component" value="Unassembled WGS sequence"/>
</dbReference>
<dbReference type="OrthoDB" id="9134656at2"/>
<accession>A0A2U3IF15</accession>
<protein>
    <submittedName>
        <fullName evidence="2">Uncharacterized protein</fullName>
    </submittedName>
</protein>
<evidence type="ECO:0000256" key="1">
    <source>
        <dbReference type="SAM" id="MobiDB-lite"/>
    </source>
</evidence>
<dbReference type="RefSeq" id="WP_146150067.1">
    <property type="nucleotide sequence ID" value="NZ_OGTP01000039.1"/>
</dbReference>
<name>A0A2U3IF15_9BURK</name>
<sequence>MTSKTIGGLARDAIPPRVKIPPRSTRTVDMSTPEARQRVTDAISRVISAHNVAIKELAKR</sequence>
<dbReference type="EMBL" id="OGTP01000039">
    <property type="protein sequence ID" value="SPB18830.1"/>
    <property type="molecule type" value="Genomic_DNA"/>
</dbReference>
<evidence type="ECO:0000313" key="2">
    <source>
        <dbReference type="EMBL" id="SPB18830.1"/>
    </source>
</evidence>
<reference evidence="3" key="1">
    <citation type="submission" date="2018-01" db="EMBL/GenBank/DDBJ databases">
        <authorList>
            <person name="Peeters C."/>
        </authorList>
    </citation>
    <scope>NUCLEOTIDE SEQUENCE [LARGE SCALE GENOMIC DNA]</scope>
</reference>
<dbReference type="AlphaFoldDB" id="A0A2U3IF15"/>